<dbReference type="InterPro" id="IPR050959">
    <property type="entry name" value="MarA-like"/>
</dbReference>
<dbReference type="SUPFAM" id="SSF46689">
    <property type="entry name" value="Homeodomain-like"/>
    <property type="match status" value="2"/>
</dbReference>
<evidence type="ECO:0000259" key="4">
    <source>
        <dbReference type="PROSITE" id="PS01124"/>
    </source>
</evidence>
<keyword evidence="1" id="KW-0805">Transcription regulation</keyword>
<protein>
    <submittedName>
        <fullName evidence="5">Helix-turn-helix transcriptional regulator</fullName>
    </submittedName>
</protein>
<evidence type="ECO:0000313" key="5">
    <source>
        <dbReference type="EMBL" id="UTH12903.1"/>
    </source>
</evidence>
<dbReference type="KEGG" id="mequ:KFV11_06365"/>
<keyword evidence="3" id="KW-0804">Transcription</keyword>
<dbReference type="PANTHER" id="PTHR47504:SF5">
    <property type="entry name" value="RIGHT ORIGIN-BINDING PROTEIN"/>
    <property type="match status" value="1"/>
</dbReference>
<dbReference type="PROSITE" id="PS01124">
    <property type="entry name" value="HTH_ARAC_FAMILY_2"/>
    <property type="match status" value="1"/>
</dbReference>
<dbReference type="Proteomes" id="UP001057381">
    <property type="component" value="Chromosome"/>
</dbReference>
<dbReference type="AlphaFoldDB" id="A0A9Q9BJS1"/>
<dbReference type="Gene3D" id="1.10.10.60">
    <property type="entry name" value="Homeodomain-like"/>
    <property type="match status" value="2"/>
</dbReference>
<dbReference type="SMART" id="SM00342">
    <property type="entry name" value="HTH_ARAC"/>
    <property type="match status" value="1"/>
</dbReference>
<evidence type="ECO:0000256" key="3">
    <source>
        <dbReference type="ARBA" id="ARBA00023163"/>
    </source>
</evidence>
<feature type="domain" description="HTH araC/xylS-type" evidence="4">
    <location>
        <begin position="8"/>
        <end position="106"/>
    </location>
</feature>
<accession>A0A9Q9BJS1</accession>
<proteinExistence type="predicted"/>
<dbReference type="PROSITE" id="PS00041">
    <property type="entry name" value="HTH_ARAC_FAMILY_1"/>
    <property type="match status" value="1"/>
</dbReference>
<evidence type="ECO:0000256" key="2">
    <source>
        <dbReference type="ARBA" id="ARBA00023125"/>
    </source>
</evidence>
<dbReference type="GO" id="GO:0003700">
    <property type="term" value="F:DNA-binding transcription factor activity"/>
    <property type="evidence" value="ECO:0007669"/>
    <property type="project" value="InterPro"/>
</dbReference>
<keyword evidence="2" id="KW-0238">DNA-binding</keyword>
<reference evidence="5" key="1">
    <citation type="submission" date="2021-04" db="EMBL/GenBank/DDBJ databases">
        <title>Complete Genome Sequences of Macrococcus spp. from dog and cattle.</title>
        <authorList>
            <person name="Schwendener S."/>
            <person name="Perreten V."/>
        </authorList>
    </citation>
    <scope>NUCLEOTIDE SEQUENCE</scope>
    <source>
        <strain evidence="5">Epi0143-OL</strain>
    </source>
</reference>
<name>A0A9Q9BJS1_9STAP</name>
<sequence length="277" mass="32475">MEALQLVQQTIVYLEDHLLDHIDLTEMADYIGETAYHLNQTFTMICGMNPEEYVHRRRLSEAAQELMTGDRRLIDVAEYYGYNDAHSFSDDFSDYHGISPMLARTTKESLKVFNRLYVRLGVTEQPPLSFSIQDFHEVRLAGYRTMVDHQELFNHFLIPDLLYEAKESGHFDVLRSLTAAQQLHVVVHPTKDGTEIFYGVPYDAHTTLDIEYMKETKSAVFQQQGHIDFLYNKLWQSIEQQLMTLEYKKNDYYVSLLPLQLDFDSDYTRMTFVLPIK</sequence>
<dbReference type="RefSeq" id="WP_254249511.1">
    <property type="nucleotide sequence ID" value="NZ_CP073809.1"/>
</dbReference>
<dbReference type="GO" id="GO:0043565">
    <property type="term" value="F:sequence-specific DNA binding"/>
    <property type="evidence" value="ECO:0007669"/>
    <property type="project" value="InterPro"/>
</dbReference>
<dbReference type="Pfam" id="PF12833">
    <property type="entry name" value="HTH_18"/>
    <property type="match status" value="1"/>
</dbReference>
<gene>
    <name evidence="5" type="ORF">KFV11_06365</name>
</gene>
<dbReference type="InterPro" id="IPR018060">
    <property type="entry name" value="HTH_AraC"/>
</dbReference>
<dbReference type="InterPro" id="IPR009057">
    <property type="entry name" value="Homeodomain-like_sf"/>
</dbReference>
<evidence type="ECO:0000256" key="1">
    <source>
        <dbReference type="ARBA" id="ARBA00023015"/>
    </source>
</evidence>
<dbReference type="EMBL" id="CP073809">
    <property type="protein sequence ID" value="UTH12903.1"/>
    <property type="molecule type" value="Genomic_DNA"/>
</dbReference>
<dbReference type="PANTHER" id="PTHR47504">
    <property type="entry name" value="RIGHT ORIGIN-BINDING PROTEIN"/>
    <property type="match status" value="1"/>
</dbReference>
<organism evidence="5 6">
    <name type="scientific">Macrococcus equipercicus</name>
    <dbReference type="NCBI Taxonomy" id="69967"/>
    <lineage>
        <taxon>Bacteria</taxon>
        <taxon>Bacillati</taxon>
        <taxon>Bacillota</taxon>
        <taxon>Bacilli</taxon>
        <taxon>Bacillales</taxon>
        <taxon>Staphylococcaceae</taxon>
        <taxon>Macrococcus</taxon>
    </lineage>
</organism>
<evidence type="ECO:0000313" key="6">
    <source>
        <dbReference type="Proteomes" id="UP001057381"/>
    </source>
</evidence>
<dbReference type="InterPro" id="IPR018062">
    <property type="entry name" value="HTH_AraC-typ_CS"/>
</dbReference>